<dbReference type="InterPro" id="IPR009051">
    <property type="entry name" value="Helical_ferredxn"/>
</dbReference>
<evidence type="ECO:0000259" key="1">
    <source>
        <dbReference type="PROSITE" id="PS51379"/>
    </source>
</evidence>
<dbReference type="Pfam" id="PF13187">
    <property type="entry name" value="Fer4_9"/>
    <property type="match status" value="1"/>
</dbReference>
<dbReference type="PATRIC" id="fig|49547.3.peg.1320"/>
<feature type="domain" description="4Fe-4S ferredoxin-type" evidence="1">
    <location>
        <begin position="334"/>
        <end position="365"/>
    </location>
</feature>
<dbReference type="Proteomes" id="UP000077245">
    <property type="component" value="Unassembled WGS sequence"/>
</dbReference>
<dbReference type="EC" id="1.1.1.-" evidence="2"/>
<sequence length="389" mass="44743">MRYRHLEKTNDDFSLLGYGCMRFPKKNGRIDMEESEKHIIHAIENGVNYFDTAYTYGGHEKALGSILSKGYRDKVKIATKLPIPNLKKREDIDKIFNIQLERLQTDYIDYYLIHGLSSFQQWEDLKSLGILEFIKEEQEKGRIINIGFSAHTNLVNFKKIVDDYNWDVAMIQYNYIDENYQAGTDGLNYAHSKGLGIIVMEPLRGGMLVDKLPKEAQKIFKDYKIKRSSAEWGFRWLADNPKINVVLSGMSTTEQLEENLKIFSNHQASSLSDEEKQIYKDVKDIFKSKLKVDCTGCGYCLPCPSNVDIPTCFSYYNDKAIFGSLMANIMYFVSTLENNSPAKNCTACGVCVNKCPQNIPIVDEIKKVSKKMDIWILRQITKIVIKIIF</sequence>
<dbReference type="InterPro" id="IPR020471">
    <property type="entry name" value="AKR"/>
</dbReference>
<organism evidence="2 3">
    <name type="scientific">Methanobrevibacter curvatus</name>
    <dbReference type="NCBI Taxonomy" id="49547"/>
    <lineage>
        <taxon>Archaea</taxon>
        <taxon>Methanobacteriati</taxon>
        <taxon>Methanobacteriota</taxon>
        <taxon>Methanomada group</taxon>
        <taxon>Methanobacteria</taxon>
        <taxon>Methanobacteriales</taxon>
        <taxon>Methanobacteriaceae</taxon>
        <taxon>Methanobrevibacter</taxon>
    </lineage>
</organism>
<keyword evidence="3" id="KW-1185">Reference proteome</keyword>
<dbReference type="GO" id="GO:0016491">
    <property type="term" value="F:oxidoreductase activity"/>
    <property type="evidence" value="ECO:0007669"/>
    <property type="project" value="UniProtKB-KW"/>
</dbReference>
<protein>
    <submittedName>
        <fullName evidence="2">L-glyceraldehyde 3-phosphate reductase</fullName>
        <ecNumber evidence="2">1.1.1.-</ecNumber>
    </submittedName>
</protein>
<dbReference type="Gene3D" id="3.20.20.100">
    <property type="entry name" value="NADP-dependent oxidoreductase domain"/>
    <property type="match status" value="1"/>
</dbReference>
<dbReference type="PANTHER" id="PTHR43312:SF2">
    <property type="entry name" value="OXIDOREDUCTASE"/>
    <property type="match status" value="1"/>
</dbReference>
<accession>A0A166AFH8</accession>
<evidence type="ECO:0000313" key="3">
    <source>
        <dbReference type="Proteomes" id="UP000077245"/>
    </source>
</evidence>
<dbReference type="Gene3D" id="1.10.1060.10">
    <property type="entry name" value="Alpha-helical ferredoxin"/>
    <property type="match status" value="1"/>
</dbReference>
<keyword evidence="2" id="KW-0560">Oxidoreductase</keyword>
<dbReference type="EMBL" id="LWMV01000177">
    <property type="protein sequence ID" value="KZX11964.1"/>
    <property type="molecule type" value="Genomic_DNA"/>
</dbReference>
<dbReference type="InterPro" id="IPR023210">
    <property type="entry name" value="NADP_OxRdtase_dom"/>
</dbReference>
<dbReference type="InterPro" id="IPR053135">
    <property type="entry name" value="AKR2_Oxidoreductase"/>
</dbReference>
<dbReference type="PRINTS" id="PR00069">
    <property type="entry name" value="ALDKETRDTASE"/>
</dbReference>
<dbReference type="SUPFAM" id="SSF46548">
    <property type="entry name" value="alpha-helical ferredoxin"/>
    <property type="match status" value="1"/>
</dbReference>
<dbReference type="RefSeq" id="WP_067091615.1">
    <property type="nucleotide sequence ID" value="NZ_LWMV01000177.1"/>
</dbReference>
<dbReference type="PROSITE" id="PS51379">
    <property type="entry name" value="4FE4S_FER_2"/>
    <property type="match status" value="1"/>
</dbReference>
<dbReference type="OrthoDB" id="28487at2157"/>
<dbReference type="InterPro" id="IPR017900">
    <property type="entry name" value="4Fe4S_Fe_S_CS"/>
</dbReference>
<dbReference type="GO" id="GO:0051536">
    <property type="term" value="F:iron-sulfur cluster binding"/>
    <property type="evidence" value="ECO:0007669"/>
    <property type="project" value="InterPro"/>
</dbReference>
<dbReference type="PROSITE" id="PS00198">
    <property type="entry name" value="4FE4S_FER_1"/>
    <property type="match status" value="1"/>
</dbReference>
<dbReference type="InterPro" id="IPR036812">
    <property type="entry name" value="NAD(P)_OxRdtase_dom_sf"/>
</dbReference>
<dbReference type="STRING" id="49547.MBCUR_12290"/>
<dbReference type="PANTHER" id="PTHR43312">
    <property type="entry name" value="D-THREO-ALDOSE 1-DEHYDROGENASE"/>
    <property type="match status" value="1"/>
</dbReference>
<name>A0A166AFH8_9EURY</name>
<comment type="caution">
    <text evidence="2">The sequence shown here is derived from an EMBL/GenBank/DDBJ whole genome shotgun (WGS) entry which is preliminary data.</text>
</comment>
<dbReference type="SUPFAM" id="SSF51430">
    <property type="entry name" value="NAD(P)-linked oxidoreductase"/>
    <property type="match status" value="1"/>
</dbReference>
<dbReference type="Pfam" id="PF00248">
    <property type="entry name" value="Aldo_ket_red"/>
    <property type="match status" value="1"/>
</dbReference>
<gene>
    <name evidence="2" type="primary">gpr</name>
    <name evidence="2" type="ORF">MBCUR_12290</name>
</gene>
<evidence type="ECO:0000313" key="2">
    <source>
        <dbReference type="EMBL" id="KZX11964.1"/>
    </source>
</evidence>
<dbReference type="AlphaFoldDB" id="A0A166AFH8"/>
<reference evidence="2 3" key="1">
    <citation type="submission" date="2016-04" db="EMBL/GenBank/DDBJ databases">
        <title>Genome sequence of Methanobrevibacter curvatus DSM 11111.</title>
        <authorList>
            <person name="Poehlein A."/>
            <person name="Seedorf H."/>
            <person name="Daniel R."/>
        </authorList>
    </citation>
    <scope>NUCLEOTIDE SEQUENCE [LARGE SCALE GENOMIC DNA]</scope>
    <source>
        <strain evidence="2 3">DSM 11111</strain>
    </source>
</reference>
<dbReference type="CDD" id="cd19096">
    <property type="entry name" value="AKR_Fe-S_oxidoreductase"/>
    <property type="match status" value="1"/>
</dbReference>
<proteinExistence type="predicted"/>
<dbReference type="InterPro" id="IPR017896">
    <property type="entry name" value="4Fe4S_Fe-S-bd"/>
</dbReference>